<dbReference type="RefSeq" id="WP_176812426.1">
    <property type="nucleotide sequence ID" value="NZ_CP055305.1"/>
</dbReference>
<evidence type="ECO:0000313" key="1">
    <source>
        <dbReference type="EMBL" id="QLB42458.1"/>
    </source>
</evidence>
<accession>A0ABD7A8W4</accession>
<proteinExistence type="predicted"/>
<evidence type="ECO:0008006" key="3">
    <source>
        <dbReference type="Google" id="ProtNLM"/>
    </source>
</evidence>
<dbReference type="AlphaFoldDB" id="A0ABD7A8W4"/>
<dbReference type="SUPFAM" id="SSF51161">
    <property type="entry name" value="Trimeric LpxA-like enzymes"/>
    <property type="match status" value="1"/>
</dbReference>
<name>A0ABD7A8W4_9PAST</name>
<organism evidence="1 2">
    <name type="scientific">Mannheimia pernigra</name>
    <dbReference type="NCBI Taxonomy" id="111844"/>
    <lineage>
        <taxon>Bacteria</taxon>
        <taxon>Pseudomonadati</taxon>
        <taxon>Pseudomonadota</taxon>
        <taxon>Gammaproteobacteria</taxon>
        <taxon>Pasteurellales</taxon>
        <taxon>Pasteurellaceae</taxon>
        <taxon>Mannheimia</taxon>
    </lineage>
</organism>
<dbReference type="Gene3D" id="2.160.10.10">
    <property type="entry name" value="Hexapeptide repeat proteins"/>
    <property type="match status" value="1"/>
</dbReference>
<dbReference type="Proteomes" id="UP000509784">
    <property type="component" value="Chromosome"/>
</dbReference>
<dbReference type="EMBL" id="CP055305">
    <property type="protein sequence ID" value="QLB42458.1"/>
    <property type="molecule type" value="Genomic_DNA"/>
</dbReference>
<protein>
    <recommendedName>
        <fullName evidence="3">Polymer-forming cytoskeletal</fullName>
    </recommendedName>
</protein>
<dbReference type="KEGG" id="mpeg:HV560_06345"/>
<reference evidence="1 2" key="1">
    <citation type="submission" date="2020-06" db="EMBL/GenBank/DDBJ databases">
        <title>Mannheimia pernigra sp. nov. isolated from bovine respiratory tract.</title>
        <authorList>
            <person name="Kuhnert P."/>
            <person name="Akarsu-Egger H."/>
        </authorList>
    </citation>
    <scope>NUCLEOTIDE SEQUENCE [LARGE SCALE GENOMIC DNA]</scope>
    <source>
        <strain evidence="1 2">17CN0883</strain>
    </source>
</reference>
<dbReference type="InterPro" id="IPR011004">
    <property type="entry name" value="Trimer_LpxA-like_sf"/>
</dbReference>
<sequence length="373" mass="42432">MKKYCLTESTEEVDGKTVYQIQALIDIPSIDIKKGDLGGYVEGEHNLSHEGDAWIYDTALVMDNAKVYGSAQVRYSKLTDNAEIFDNVRIVYESETESELEYTQVWVGEDAKIYGDVMLRNNRRLHILGNTKVYGRTIFCNNIEINISRNVEIFDVNFSDNVKVDVFDNAKVLDSILAYNHYIDIYESAVIKSSRIQFNQYLYIKGSAYINGLVSNSCNLSLGDYLKIYGKICGTPKLEGKVYIGQDTLIDDSLIVSGNGRLNGSMLKIDRIYLPDNADIDSNGAVFFVNYISDLSRSITVYHNQNNGLSVGFIINSTDYDNKRYFATLDEFREFLQENANQDEIEDINLILKIAEKRILNRKLPMVIENIES</sequence>
<gene>
    <name evidence="1" type="ORF">HV560_06345</name>
</gene>
<evidence type="ECO:0000313" key="2">
    <source>
        <dbReference type="Proteomes" id="UP000509784"/>
    </source>
</evidence>